<keyword evidence="3" id="KW-1185">Reference proteome</keyword>
<reference evidence="2" key="1">
    <citation type="submission" date="2023-06" db="EMBL/GenBank/DDBJ databases">
        <authorList>
            <person name="Delattre M."/>
        </authorList>
    </citation>
    <scope>NUCLEOTIDE SEQUENCE</scope>
    <source>
        <strain evidence="2">AF72</strain>
    </source>
</reference>
<feature type="non-terminal residue" evidence="2">
    <location>
        <position position="1"/>
    </location>
</feature>
<evidence type="ECO:0000313" key="3">
    <source>
        <dbReference type="Proteomes" id="UP001177023"/>
    </source>
</evidence>
<comment type="caution">
    <text evidence="2">The sequence shown here is derived from an EMBL/GenBank/DDBJ whole genome shotgun (WGS) entry which is preliminary data.</text>
</comment>
<name>A0AA36D5W0_9BILA</name>
<accession>A0AA36D5W0</accession>
<feature type="region of interest" description="Disordered" evidence="1">
    <location>
        <begin position="1"/>
        <end position="30"/>
    </location>
</feature>
<feature type="compositionally biased region" description="Basic and acidic residues" evidence="1">
    <location>
        <begin position="1"/>
        <end position="13"/>
    </location>
</feature>
<gene>
    <name evidence="2" type="ORF">MSPICULIGERA_LOCUS18602</name>
</gene>
<organism evidence="2 3">
    <name type="scientific">Mesorhabditis spiculigera</name>
    <dbReference type="NCBI Taxonomy" id="96644"/>
    <lineage>
        <taxon>Eukaryota</taxon>
        <taxon>Metazoa</taxon>
        <taxon>Ecdysozoa</taxon>
        <taxon>Nematoda</taxon>
        <taxon>Chromadorea</taxon>
        <taxon>Rhabditida</taxon>
        <taxon>Rhabditina</taxon>
        <taxon>Rhabditomorpha</taxon>
        <taxon>Rhabditoidea</taxon>
        <taxon>Rhabditidae</taxon>
        <taxon>Mesorhabditinae</taxon>
        <taxon>Mesorhabditis</taxon>
    </lineage>
</organism>
<evidence type="ECO:0000313" key="2">
    <source>
        <dbReference type="EMBL" id="CAJ0580404.1"/>
    </source>
</evidence>
<protein>
    <submittedName>
        <fullName evidence="2">Uncharacterized protein</fullName>
    </submittedName>
</protein>
<evidence type="ECO:0000256" key="1">
    <source>
        <dbReference type="SAM" id="MobiDB-lite"/>
    </source>
</evidence>
<sequence length="69" mass="7929">MYASDTKKQHSEPNLRSCGSVFASDHTDAPKDIVQESNGEFLRIRVEHDPPWQVRIGQDEEQRAYAVTR</sequence>
<dbReference type="EMBL" id="CATQJA010002659">
    <property type="protein sequence ID" value="CAJ0580404.1"/>
    <property type="molecule type" value="Genomic_DNA"/>
</dbReference>
<dbReference type="AlphaFoldDB" id="A0AA36D5W0"/>
<dbReference type="Proteomes" id="UP001177023">
    <property type="component" value="Unassembled WGS sequence"/>
</dbReference>
<proteinExistence type="predicted"/>